<evidence type="ECO:0000256" key="4">
    <source>
        <dbReference type="ARBA" id="ARBA00023136"/>
    </source>
</evidence>
<dbReference type="PANTHER" id="PTHR28668">
    <property type="entry name" value="TRANSMEMBRANE PROTEIN 234"/>
    <property type="match status" value="1"/>
</dbReference>
<reference evidence="5" key="2">
    <citation type="submission" date="2018-04" db="EMBL/GenBank/DDBJ databases">
        <title>OnivRS2 (Oryza nivara Reference Sequence Version 2).</title>
        <authorList>
            <person name="Zhang J."/>
            <person name="Kudrna D."/>
            <person name="Lee S."/>
            <person name="Talag J."/>
            <person name="Rajasekar S."/>
            <person name="Welchert J."/>
            <person name="Hsing Y.-I."/>
            <person name="Wing R.A."/>
        </authorList>
    </citation>
    <scope>NUCLEOTIDE SEQUENCE [LARGE SCALE GENOMIC DNA]</scope>
    <source>
        <strain evidence="5">SL10</strain>
    </source>
</reference>
<comment type="subcellular location">
    <subcellularLocation>
        <location evidence="1">Membrane</location>
        <topology evidence="1">Multi-pass membrane protein</topology>
    </subcellularLocation>
</comment>
<evidence type="ECO:0000256" key="3">
    <source>
        <dbReference type="ARBA" id="ARBA00022989"/>
    </source>
</evidence>
<dbReference type="Pfam" id="PF10639">
    <property type="entry name" value="TMEM234"/>
    <property type="match status" value="1"/>
</dbReference>
<keyword evidence="6" id="KW-1185">Reference proteome</keyword>
<dbReference type="STRING" id="4536.A0A0E0HAK6"/>
<keyword evidence="4" id="KW-0472">Membrane</keyword>
<keyword evidence="2" id="KW-0812">Transmembrane</keyword>
<evidence type="ECO:0000256" key="2">
    <source>
        <dbReference type="ARBA" id="ARBA00022692"/>
    </source>
</evidence>
<dbReference type="Gramene" id="ONIVA05G06350.1">
    <property type="protein sequence ID" value="ONIVA05G06350.1"/>
    <property type="gene ID" value="ONIVA05G06350"/>
</dbReference>
<dbReference type="Gene3D" id="1.10.3730.20">
    <property type="match status" value="1"/>
</dbReference>
<dbReference type="eggNOG" id="KOG4831">
    <property type="taxonomic scope" value="Eukaryota"/>
</dbReference>
<reference evidence="5" key="1">
    <citation type="submission" date="2015-04" db="UniProtKB">
        <authorList>
            <consortium name="EnsemblPlants"/>
        </authorList>
    </citation>
    <scope>IDENTIFICATION</scope>
    <source>
        <strain evidence="5">SL10</strain>
    </source>
</reference>
<accession>A0A0E0HAK6</accession>
<dbReference type="PANTHER" id="PTHR28668:SF1">
    <property type="entry name" value="TRANSMEMBRANE PROTEIN 234"/>
    <property type="match status" value="1"/>
</dbReference>
<dbReference type="HOGENOM" id="CLU_080562_0_0_1"/>
<evidence type="ECO:0000313" key="5">
    <source>
        <dbReference type="EnsemblPlants" id="ONIVA05G06350.1"/>
    </source>
</evidence>
<dbReference type="AlphaFoldDB" id="A0A0E0HAK6"/>
<dbReference type="EnsemblPlants" id="ONIVA05G06350.1">
    <property type="protein sequence ID" value="ONIVA05G06350.1"/>
    <property type="gene ID" value="ONIVA05G06350"/>
</dbReference>
<keyword evidence="3" id="KW-1133">Transmembrane helix</keyword>
<proteinExistence type="predicted"/>
<name>A0A0E0HAK6_ORYNI</name>
<protein>
    <submittedName>
        <fullName evidence="5">Uncharacterized protein</fullName>
    </submittedName>
</protein>
<organism evidence="5">
    <name type="scientific">Oryza nivara</name>
    <name type="common">Indian wild rice</name>
    <name type="synonym">Oryza sativa f. spontanea</name>
    <dbReference type="NCBI Taxonomy" id="4536"/>
    <lineage>
        <taxon>Eukaryota</taxon>
        <taxon>Viridiplantae</taxon>
        <taxon>Streptophyta</taxon>
        <taxon>Embryophyta</taxon>
        <taxon>Tracheophyta</taxon>
        <taxon>Spermatophyta</taxon>
        <taxon>Magnoliopsida</taxon>
        <taxon>Liliopsida</taxon>
        <taxon>Poales</taxon>
        <taxon>Poaceae</taxon>
        <taxon>BOP clade</taxon>
        <taxon>Oryzoideae</taxon>
        <taxon>Oryzeae</taxon>
        <taxon>Oryzinae</taxon>
        <taxon>Oryza</taxon>
    </lineage>
</organism>
<sequence length="301" mass="32416">MAIGGDAASMVAVGLVWGTTNALMRRGALVWDHRLRSLPATSSSVTGVLRRWAELLLTWQYSAPFAVNLAASAAFFSLLGAAPISVAVPVTNATTFAATAVAAALLGEGTRAAPAALGTALIVLGVWLLEMMNELWSNLFSTVAVLGILEIEQTKCEPVSASDSWNSMISVDESSEEDPNAVYKCNMYCNLEKASNNFDMQQVISWRAHMHLLPPSWTHLAGWMARIDDQQAPPPMDYGCLIIRVKAEEKSQIHNSQLPAGMGRQHAWLMVLGSYHPKIQSEMFAAASANSSTWADGHMAA</sequence>
<dbReference type="Proteomes" id="UP000006591">
    <property type="component" value="Chromosome 5"/>
</dbReference>
<evidence type="ECO:0000313" key="6">
    <source>
        <dbReference type="Proteomes" id="UP000006591"/>
    </source>
</evidence>
<dbReference type="GO" id="GO:0016020">
    <property type="term" value="C:membrane"/>
    <property type="evidence" value="ECO:0007669"/>
    <property type="project" value="UniProtKB-SubCell"/>
</dbReference>
<dbReference type="InterPro" id="IPR018908">
    <property type="entry name" value="TMEM234"/>
</dbReference>
<evidence type="ECO:0000256" key="1">
    <source>
        <dbReference type="ARBA" id="ARBA00004141"/>
    </source>
</evidence>